<dbReference type="InterPro" id="IPR038610">
    <property type="entry name" value="FliK-like_C_sf"/>
</dbReference>
<name>A0AAX2ZH92_9FIRM</name>
<accession>A0AAX2ZH92</accession>
<protein>
    <submittedName>
        <fullName evidence="3">Flagellar hook-length control protein FliK</fullName>
    </submittedName>
</protein>
<dbReference type="Pfam" id="PF02120">
    <property type="entry name" value="Flg_hook"/>
    <property type="match status" value="1"/>
</dbReference>
<dbReference type="InterPro" id="IPR021136">
    <property type="entry name" value="Flagellar_hook_control-like_C"/>
</dbReference>
<sequence>MEFNLSLSTTVADIIKYFQGNGENVSGETEQGIFDNVLEGIFEDGDKSEDIDYNLILNLLNNLKLFNNEESLQHVDKVNIDLDKVESSNNICSNVNETELNIISNSNEINTNLLSSKEVEVLKDLKNKFEIVNNETIGIELNDKEIEVLKKLDSIMSNNKIENDSEMPDINKLSDVEIENSQNRINDKTVNSEKFSQLETSNTTDKLNLIRNNELDEEKDKDKDKELNTLENILNGDNDSNFIINNNQVINKEANSINAISRQEAPIIRQEYIGEDIIKTVKYLKASGQEEITIKISPRELGDMTIKLINNHEEASVAIVISKSDVFNLINENQSEIAKHLKDLNINVKEISVEMKGNTQNSFSSNLNQEFERNNQRNQQERKKNISFVDESTEEIEEVTMEDNVNILI</sequence>
<feature type="region of interest" description="Disordered" evidence="1">
    <location>
        <begin position="359"/>
        <end position="385"/>
    </location>
</feature>
<dbReference type="EMBL" id="CP081135">
    <property type="protein sequence ID" value="UEL48557.1"/>
    <property type="molecule type" value="Genomic_DNA"/>
</dbReference>
<dbReference type="AlphaFoldDB" id="A0AAX2ZH92"/>
<evidence type="ECO:0000313" key="3">
    <source>
        <dbReference type="EMBL" id="UEL48557.1"/>
    </source>
</evidence>
<dbReference type="RefSeq" id="WP_228416635.1">
    <property type="nucleotide sequence ID" value="NZ_CP081135.1"/>
</dbReference>
<dbReference type="CDD" id="cd17470">
    <property type="entry name" value="T3SS_Flik_C"/>
    <property type="match status" value="1"/>
</dbReference>
<evidence type="ECO:0000259" key="2">
    <source>
        <dbReference type="Pfam" id="PF02120"/>
    </source>
</evidence>
<dbReference type="Gene3D" id="3.30.750.140">
    <property type="match status" value="1"/>
</dbReference>
<dbReference type="Proteomes" id="UP001198983">
    <property type="component" value="Chromosome"/>
</dbReference>
<proteinExistence type="predicted"/>
<keyword evidence="3" id="KW-0969">Cilium</keyword>
<feature type="domain" description="Flagellar hook-length control protein-like C-terminal" evidence="2">
    <location>
        <begin position="280"/>
        <end position="361"/>
    </location>
</feature>
<keyword evidence="4" id="KW-1185">Reference proteome</keyword>
<keyword evidence="3" id="KW-0282">Flagellum</keyword>
<reference evidence="3 4" key="1">
    <citation type="journal article" date="2023" name="Int. J. Syst. Evol. Microbiol.">
        <title>Terrisporobacter hibernicus sp. nov., isolated from bovine faeces in Northern Ireland.</title>
        <authorList>
            <person name="Mitchell M."/>
            <person name="Nguyen S.V."/>
            <person name="Connor M."/>
            <person name="Fairley D.J."/>
            <person name="Donoghue O."/>
            <person name="Marshall H."/>
            <person name="Koolman L."/>
            <person name="McMullan G."/>
            <person name="Schaffer K.E."/>
            <person name="McGrath J.W."/>
            <person name="Fanning S."/>
        </authorList>
    </citation>
    <scope>NUCLEOTIDE SEQUENCE [LARGE SCALE GENOMIC DNA]</scope>
    <source>
        <strain evidence="3 4">MCA3</strain>
    </source>
</reference>
<organism evidence="3 4">
    <name type="scientific">Terrisporobacter hibernicus</name>
    <dbReference type="NCBI Taxonomy" id="2813371"/>
    <lineage>
        <taxon>Bacteria</taxon>
        <taxon>Bacillati</taxon>
        <taxon>Bacillota</taxon>
        <taxon>Clostridia</taxon>
        <taxon>Peptostreptococcales</taxon>
        <taxon>Peptostreptococcaceae</taxon>
        <taxon>Terrisporobacter</taxon>
    </lineage>
</organism>
<feature type="compositionally biased region" description="Basic and acidic residues" evidence="1">
    <location>
        <begin position="370"/>
        <end position="384"/>
    </location>
</feature>
<evidence type="ECO:0000256" key="1">
    <source>
        <dbReference type="SAM" id="MobiDB-lite"/>
    </source>
</evidence>
<evidence type="ECO:0000313" key="4">
    <source>
        <dbReference type="Proteomes" id="UP001198983"/>
    </source>
</evidence>
<keyword evidence="3" id="KW-0966">Cell projection</keyword>
<dbReference type="KEGG" id="tem:JW646_03635"/>
<gene>
    <name evidence="3" type="ORF">JW646_03635</name>
</gene>